<comment type="caution">
    <text evidence="1">The sequence shown here is derived from an EMBL/GenBank/DDBJ whole genome shotgun (WGS) entry which is preliminary data.</text>
</comment>
<evidence type="ECO:0000313" key="1">
    <source>
        <dbReference type="EMBL" id="GAJ08177.1"/>
    </source>
</evidence>
<accession>X1UX52</accession>
<dbReference type="EMBL" id="BARW01026685">
    <property type="protein sequence ID" value="GAJ08177.1"/>
    <property type="molecule type" value="Genomic_DNA"/>
</dbReference>
<sequence length="64" mass="6837">MILGVGGFQILSKDLLSDVESRSSYPQGQGFFLNKFPQSGQNSTIIYSSSSSPFVFISGRGGTL</sequence>
<proteinExistence type="predicted"/>
<organism evidence="1">
    <name type="scientific">marine sediment metagenome</name>
    <dbReference type="NCBI Taxonomy" id="412755"/>
    <lineage>
        <taxon>unclassified sequences</taxon>
        <taxon>metagenomes</taxon>
        <taxon>ecological metagenomes</taxon>
    </lineage>
</organism>
<dbReference type="AlphaFoldDB" id="X1UX52"/>
<gene>
    <name evidence="1" type="ORF">S12H4_43474</name>
</gene>
<name>X1UX52_9ZZZZ</name>
<protein>
    <submittedName>
        <fullName evidence="1">Uncharacterized protein</fullName>
    </submittedName>
</protein>
<reference evidence="1" key="1">
    <citation type="journal article" date="2014" name="Front. Microbiol.">
        <title>High frequency of phylogenetically diverse reductive dehalogenase-homologous genes in deep subseafloor sedimentary metagenomes.</title>
        <authorList>
            <person name="Kawai M."/>
            <person name="Futagami T."/>
            <person name="Toyoda A."/>
            <person name="Takaki Y."/>
            <person name="Nishi S."/>
            <person name="Hori S."/>
            <person name="Arai W."/>
            <person name="Tsubouchi T."/>
            <person name="Morono Y."/>
            <person name="Uchiyama I."/>
            <person name="Ito T."/>
            <person name="Fujiyama A."/>
            <person name="Inagaki F."/>
            <person name="Takami H."/>
        </authorList>
    </citation>
    <scope>NUCLEOTIDE SEQUENCE</scope>
    <source>
        <strain evidence="1">Expedition CK06-06</strain>
    </source>
</reference>